<dbReference type="PANTHER" id="PTHR43479:SF22">
    <property type="entry name" value="TRANSCRIPTIONAL REGULATOR, TETR FAMILY"/>
    <property type="match status" value="1"/>
</dbReference>
<gene>
    <name evidence="6" type="ORF">LG52_422</name>
</gene>
<dbReference type="EMBL" id="JYBP01000003">
    <property type="protein sequence ID" value="KJE28790.1"/>
    <property type="molecule type" value="Genomic_DNA"/>
</dbReference>
<dbReference type="GO" id="GO:0045892">
    <property type="term" value="P:negative regulation of DNA-templated transcription"/>
    <property type="evidence" value="ECO:0007669"/>
    <property type="project" value="UniProtKB-ARBA"/>
</dbReference>
<name>A0A0D8BXE4_GEOKU</name>
<dbReference type="PROSITE" id="PS50977">
    <property type="entry name" value="HTH_TETR_2"/>
    <property type="match status" value="1"/>
</dbReference>
<dbReference type="InterPro" id="IPR009057">
    <property type="entry name" value="Homeodomain-like_sf"/>
</dbReference>
<evidence type="ECO:0000256" key="3">
    <source>
        <dbReference type="ARBA" id="ARBA00023163"/>
    </source>
</evidence>
<evidence type="ECO:0000313" key="7">
    <source>
        <dbReference type="Proteomes" id="UP000032522"/>
    </source>
</evidence>
<evidence type="ECO:0000259" key="5">
    <source>
        <dbReference type="PROSITE" id="PS50977"/>
    </source>
</evidence>
<protein>
    <submittedName>
        <fullName evidence="6">Bacterial regulatory s, tetR family protein</fullName>
    </submittedName>
</protein>
<dbReference type="PATRIC" id="fig|1462.6.peg.544"/>
<sequence length="286" mass="33453">MGRKEDIIETAMKLFAEKGYHATSMQEIAERSGVAKGSIYNYFKSKEELAVSIFRYHYEVLFHRLKQIEADPALTARERFCRQLTVQIQLFDEHKELVQMQLGEQAVKVSHEVQHLVFRIRAHTLHWYRRAIEDIYGEQVRPVSFDCATMLNGMLKEYLIYLAVDRKPLLPEKLATFLLDRLDAIVASLLDGKTGLLDEAMMADYIAAATQERSQWKERAISCLERMAAMRPVEDDILRSLRLLKEELEKGETARRFMVEALLLYLAKYSLPLYNELKEAIERYFY</sequence>
<evidence type="ECO:0000256" key="1">
    <source>
        <dbReference type="ARBA" id="ARBA00023015"/>
    </source>
</evidence>
<dbReference type="RefSeq" id="WP_044730736.1">
    <property type="nucleotide sequence ID" value="NZ_JYBP01000003.1"/>
</dbReference>
<evidence type="ECO:0000256" key="2">
    <source>
        <dbReference type="ARBA" id="ARBA00023125"/>
    </source>
</evidence>
<dbReference type="AlphaFoldDB" id="A0A0D8BXE4"/>
<evidence type="ECO:0000256" key="4">
    <source>
        <dbReference type="PROSITE-ProRule" id="PRU00335"/>
    </source>
</evidence>
<evidence type="ECO:0000313" key="6">
    <source>
        <dbReference type="EMBL" id="KJE28790.1"/>
    </source>
</evidence>
<dbReference type="PROSITE" id="PS01081">
    <property type="entry name" value="HTH_TETR_1"/>
    <property type="match status" value="1"/>
</dbReference>
<reference evidence="6 7" key="1">
    <citation type="submission" date="2015-01" db="EMBL/GenBank/DDBJ databases">
        <authorList>
            <person name="Filippidou S."/>
            <person name="Jeanneret N."/>
            <person name="Russel-Delif L."/>
            <person name="Junier T."/>
            <person name="Wunderlin T."/>
            <person name="Molina V."/>
            <person name="Johnson S.L."/>
            <person name="Davenport K.W."/>
            <person name="Chain P.S."/>
            <person name="Dorador C."/>
            <person name="Junier P."/>
        </authorList>
    </citation>
    <scope>NUCLEOTIDE SEQUENCE [LARGE SCALE GENOMIC DNA]</scope>
    <source>
        <strain evidence="6 7">Et7/4</strain>
    </source>
</reference>
<dbReference type="PRINTS" id="PR00455">
    <property type="entry name" value="HTHTETR"/>
</dbReference>
<dbReference type="Pfam" id="PF00440">
    <property type="entry name" value="TetR_N"/>
    <property type="match status" value="1"/>
</dbReference>
<dbReference type="Proteomes" id="UP000032522">
    <property type="component" value="Unassembled WGS sequence"/>
</dbReference>
<dbReference type="PANTHER" id="PTHR43479">
    <property type="entry name" value="ACREF/ENVCD OPERON REPRESSOR-RELATED"/>
    <property type="match status" value="1"/>
</dbReference>
<dbReference type="InterPro" id="IPR050624">
    <property type="entry name" value="HTH-type_Tx_Regulator"/>
</dbReference>
<feature type="DNA-binding region" description="H-T-H motif" evidence="4">
    <location>
        <begin position="24"/>
        <end position="43"/>
    </location>
</feature>
<dbReference type="OrthoDB" id="9812993at2"/>
<keyword evidence="3" id="KW-0804">Transcription</keyword>
<keyword evidence="1" id="KW-0805">Transcription regulation</keyword>
<dbReference type="SUPFAM" id="SSF46689">
    <property type="entry name" value="Homeodomain-like"/>
    <property type="match status" value="1"/>
</dbReference>
<feature type="domain" description="HTH tetR-type" evidence="5">
    <location>
        <begin position="1"/>
        <end position="61"/>
    </location>
</feature>
<dbReference type="InterPro" id="IPR023772">
    <property type="entry name" value="DNA-bd_HTH_TetR-type_CS"/>
</dbReference>
<organism evidence="6 7">
    <name type="scientific">Geobacillus kaustophilus</name>
    <dbReference type="NCBI Taxonomy" id="1462"/>
    <lineage>
        <taxon>Bacteria</taxon>
        <taxon>Bacillati</taxon>
        <taxon>Bacillota</taxon>
        <taxon>Bacilli</taxon>
        <taxon>Bacillales</taxon>
        <taxon>Anoxybacillaceae</taxon>
        <taxon>Geobacillus</taxon>
        <taxon>Geobacillus thermoleovorans group</taxon>
    </lineage>
</organism>
<proteinExistence type="predicted"/>
<comment type="caution">
    <text evidence="6">The sequence shown here is derived from an EMBL/GenBank/DDBJ whole genome shotgun (WGS) entry which is preliminary data.</text>
</comment>
<accession>A0A0D8BXE4</accession>
<keyword evidence="2 4" id="KW-0238">DNA-binding</keyword>
<dbReference type="InterPro" id="IPR001647">
    <property type="entry name" value="HTH_TetR"/>
</dbReference>
<dbReference type="GO" id="GO:0003677">
    <property type="term" value="F:DNA binding"/>
    <property type="evidence" value="ECO:0007669"/>
    <property type="project" value="UniProtKB-UniRule"/>
</dbReference>
<dbReference type="Gene3D" id="1.10.357.10">
    <property type="entry name" value="Tetracycline Repressor, domain 2"/>
    <property type="match status" value="1"/>
</dbReference>
<dbReference type="FunFam" id="1.10.10.60:FF:000141">
    <property type="entry name" value="TetR family transcriptional regulator"/>
    <property type="match status" value="1"/>
</dbReference>